<dbReference type="InterPro" id="IPR057326">
    <property type="entry name" value="KR_dom"/>
</dbReference>
<dbReference type="FunFam" id="3.40.50.720:FF:000084">
    <property type="entry name" value="Short-chain dehydrogenase reductase"/>
    <property type="match status" value="1"/>
</dbReference>
<organism evidence="4 5">
    <name type="scientific">Amycolatopsis australiensis</name>
    <dbReference type="NCBI Taxonomy" id="546364"/>
    <lineage>
        <taxon>Bacteria</taxon>
        <taxon>Bacillati</taxon>
        <taxon>Actinomycetota</taxon>
        <taxon>Actinomycetes</taxon>
        <taxon>Pseudonocardiales</taxon>
        <taxon>Pseudonocardiaceae</taxon>
        <taxon>Amycolatopsis</taxon>
    </lineage>
</organism>
<dbReference type="OrthoDB" id="9803333at2"/>
<reference evidence="5" key="1">
    <citation type="submission" date="2016-11" db="EMBL/GenBank/DDBJ databases">
        <authorList>
            <person name="Varghese N."/>
            <person name="Submissions S."/>
        </authorList>
    </citation>
    <scope>NUCLEOTIDE SEQUENCE [LARGE SCALE GENOMIC DNA]</scope>
    <source>
        <strain evidence="5">DSM 44671</strain>
    </source>
</reference>
<dbReference type="Proteomes" id="UP000182740">
    <property type="component" value="Unassembled WGS sequence"/>
</dbReference>
<dbReference type="SUPFAM" id="SSF51735">
    <property type="entry name" value="NAD(P)-binding Rossmann-fold domains"/>
    <property type="match status" value="1"/>
</dbReference>
<dbReference type="InterPro" id="IPR020904">
    <property type="entry name" value="Sc_DH/Rdtase_CS"/>
</dbReference>
<dbReference type="SMART" id="SM00822">
    <property type="entry name" value="PKS_KR"/>
    <property type="match status" value="1"/>
</dbReference>
<dbReference type="InterPro" id="IPR002347">
    <property type="entry name" value="SDR_fam"/>
</dbReference>
<sequence length="247" mass="25195">MKLAAKTAVVTGGSTGIGLAIAKRFAAEGAHVFVTGRRKEALDDAVAEIGGEVTAVQADSANLADLDVLYRAVGERGRGLDVVVANSGGGVFAPLGEITEEQFDATFGTNVKGVLFAVQKALPLLNENASIILTGSTTSTRVSPAFSVYAATKAAVRNFARSWALDLQGTGTRVNVLSPGPTLTPGLLGLVPDDGQQALVDGLRAQVPLGRLGDPAEIAAAALFLASDEASFVNGVEFFVDGGQAQV</sequence>
<evidence type="ECO:0000256" key="2">
    <source>
        <dbReference type="ARBA" id="ARBA00023002"/>
    </source>
</evidence>
<evidence type="ECO:0000313" key="5">
    <source>
        <dbReference type="Proteomes" id="UP000182740"/>
    </source>
</evidence>
<dbReference type="STRING" id="546364.SAMN04489730_7707"/>
<keyword evidence="5" id="KW-1185">Reference proteome</keyword>
<keyword evidence="2" id="KW-0560">Oxidoreductase</keyword>
<evidence type="ECO:0000313" key="4">
    <source>
        <dbReference type="EMBL" id="SFW90796.1"/>
    </source>
</evidence>
<dbReference type="Pfam" id="PF13561">
    <property type="entry name" value="adh_short_C2"/>
    <property type="match status" value="1"/>
</dbReference>
<comment type="similarity">
    <text evidence="1">Belongs to the short-chain dehydrogenases/reductases (SDR) family.</text>
</comment>
<proteinExistence type="inferred from homology"/>
<dbReference type="RefSeq" id="WP_072480839.1">
    <property type="nucleotide sequence ID" value="NZ_FPJG01000006.1"/>
</dbReference>
<protein>
    <submittedName>
        <fullName evidence="4">NAD(P)-dependent dehydrogenase, short-chain alcohol dehydrogenase family</fullName>
    </submittedName>
</protein>
<dbReference type="CDD" id="cd05233">
    <property type="entry name" value="SDR_c"/>
    <property type="match status" value="1"/>
</dbReference>
<evidence type="ECO:0000259" key="3">
    <source>
        <dbReference type="SMART" id="SM00822"/>
    </source>
</evidence>
<dbReference type="GO" id="GO:0016491">
    <property type="term" value="F:oxidoreductase activity"/>
    <property type="evidence" value="ECO:0007669"/>
    <property type="project" value="UniProtKB-KW"/>
</dbReference>
<dbReference type="InterPro" id="IPR036291">
    <property type="entry name" value="NAD(P)-bd_dom_sf"/>
</dbReference>
<accession>A0A1K1T2R2</accession>
<name>A0A1K1T2R2_9PSEU</name>
<dbReference type="AlphaFoldDB" id="A0A1K1T2R2"/>
<dbReference type="PANTHER" id="PTHR43669:SF3">
    <property type="entry name" value="ALCOHOL DEHYDROGENASE, PUTATIVE (AFU_ORTHOLOGUE AFUA_3G03445)-RELATED"/>
    <property type="match status" value="1"/>
</dbReference>
<feature type="domain" description="Ketoreductase" evidence="3">
    <location>
        <begin position="6"/>
        <end position="180"/>
    </location>
</feature>
<evidence type="ECO:0000256" key="1">
    <source>
        <dbReference type="ARBA" id="ARBA00006484"/>
    </source>
</evidence>
<dbReference type="EMBL" id="FPJG01000006">
    <property type="protein sequence ID" value="SFW90796.1"/>
    <property type="molecule type" value="Genomic_DNA"/>
</dbReference>
<dbReference type="PROSITE" id="PS00061">
    <property type="entry name" value="ADH_SHORT"/>
    <property type="match status" value="1"/>
</dbReference>
<gene>
    <name evidence="4" type="ORF">SAMN04489730_7707</name>
</gene>
<dbReference type="PANTHER" id="PTHR43669">
    <property type="entry name" value="5-KETO-D-GLUCONATE 5-REDUCTASE"/>
    <property type="match status" value="1"/>
</dbReference>
<dbReference type="PRINTS" id="PR00081">
    <property type="entry name" value="GDHRDH"/>
</dbReference>
<dbReference type="Gene3D" id="3.40.50.720">
    <property type="entry name" value="NAD(P)-binding Rossmann-like Domain"/>
    <property type="match status" value="1"/>
</dbReference>